<gene>
    <name evidence="1" type="ORF">Cvel_27381</name>
</gene>
<reference evidence="1" key="1">
    <citation type="submission" date="2014-11" db="EMBL/GenBank/DDBJ databases">
        <authorList>
            <person name="Otto D Thomas"/>
            <person name="Naeem Raeece"/>
        </authorList>
    </citation>
    <scope>NUCLEOTIDE SEQUENCE</scope>
</reference>
<accession>A0A0G4HH04</accession>
<dbReference type="EMBL" id="CDMZ01002638">
    <property type="protein sequence ID" value="CEM43236.1"/>
    <property type="molecule type" value="Genomic_DNA"/>
</dbReference>
<dbReference type="AlphaFoldDB" id="A0A0G4HH04"/>
<dbReference type="VEuPathDB" id="CryptoDB:Cvel_27381"/>
<dbReference type="PhylomeDB" id="A0A0G4HH04"/>
<organism evidence="1">
    <name type="scientific">Chromera velia CCMP2878</name>
    <dbReference type="NCBI Taxonomy" id="1169474"/>
    <lineage>
        <taxon>Eukaryota</taxon>
        <taxon>Sar</taxon>
        <taxon>Alveolata</taxon>
        <taxon>Colpodellida</taxon>
        <taxon>Chromeraceae</taxon>
        <taxon>Chromera</taxon>
    </lineage>
</organism>
<proteinExistence type="predicted"/>
<sequence length="112" mass="12189">MKWKNTVCTDKAARLMEDAVREVENALLAEASEAIVQDLRVPEHSHIPTLINNKLYSQCISVAVCPNVGEGCCFRGMNVAQFEVMGKVYNVAVLLRPDLNELGSSGVPARSG</sequence>
<protein>
    <submittedName>
        <fullName evidence="1">Uncharacterized protein</fullName>
    </submittedName>
</protein>
<evidence type="ECO:0000313" key="1">
    <source>
        <dbReference type="EMBL" id="CEM43236.1"/>
    </source>
</evidence>
<name>A0A0G4HH04_9ALVE</name>